<dbReference type="SUPFAM" id="SSF56112">
    <property type="entry name" value="Protein kinase-like (PK-like)"/>
    <property type="match status" value="1"/>
</dbReference>
<sequence length="75" mass="7747">MTGSLRRVPPDCDRDWAELMQACWNGTPRNRPSFSEIAERLDALLAKLNGQDLNAAAGSSGGGGGAGGGGTSRRS</sequence>
<dbReference type="Pfam" id="PF07714">
    <property type="entry name" value="PK_Tyr_Ser-Thr"/>
    <property type="match status" value="1"/>
</dbReference>
<protein>
    <recommendedName>
        <fullName evidence="2">Serine-threonine/tyrosine-protein kinase catalytic domain-containing protein</fullName>
    </recommendedName>
</protein>
<dbReference type="Proteomes" id="UP000075714">
    <property type="component" value="Unassembled WGS sequence"/>
</dbReference>
<evidence type="ECO:0000313" key="3">
    <source>
        <dbReference type="EMBL" id="KXZ50066.1"/>
    </source>
</evidence>
<dbReference type="Gene3D" id="1.10.510.10">
    <property type="entry name" value="Transferase(Phosphotransferase) domain 1"/>
    <property type="match status" value="1"/>
</dbReference>
<feature type="domain" description="Serine-threonine/tyrosine-protein kinase catalytic" evidence="2">
    <location>
        <begin position="8"/>
        <end position="41"/>
    </location>
</feature>
<keyword evidence="4" id="KW-1185">Reference proteome</keyword>
<organism evidence="3 4">
    <name type="scientific">Gonium pectorale</name>
    <name type="common">Green alga</name>
    <dbReference type="NCBI Taxonomy" id="33097"/>
    <lineage>
        <taxon>Eukaryota</taxon>
        <taxon>Viridiplantae</taxon>
        <taxon>Chlorophyta</taxon>
        <taxon>core chlorophytes</taxon>
        <taxon>Chlorophyceae</taxon>
        <taxon>CS clade</taxon>
        <taxon>Chlamydomonadales</taxon>
        <taxon>Volvocaceae</taxon>
        <taxon>Gonium</taxon>
    </lineage>
</organism>
<dbReference type="GO" id="GO:0004672">
    <property type="term" value="F:protein kinase activity"/>
    <property type="evidence" value="ECO:0007669"/>
    <property type="project" value="InterPro"/>
</dbReference>
<dbReference type="OrthoDB" id="4062651at2759"/>
<gene>
    <name evidence="3" type="ORF">GPECTOR_18g45</name>
</gene>
<accession>A0A150GJS9</accession>
<evidence type="ECO:0000313" key="4">
    <source>
        <dbReference type="Proteomes" id="UP000075714"/>
    </source>
</evidence>
<evidence type="ECO:0000259" key="2">
    <source>
        <dbReference type="Pfam" id="PF07714"/>
    </source>
</evidence>
<name>A0A150GJS9_GONPE</name>
<dbReference type="InterPro" id="IPR001245">
    <property type="entry name" value="Ser-Thr/Tyr_kinase_cat_dom"/>
</dbReference>
<reference evidence="4" key="1">
    <citation type="journal article" date="2016" name="Nat. Commun.">
        <title>The Gonium pectorale genome demonstrates co-option of cell cycle regulation during the evolution of multicellularity.</title>
        <authorList>
            <person name="Hanschen E.R."/>
            <person name="Marriage T.N."/>
            <person name="Ferris P.J."/>
            <person name="Hamaji T."/>
            <person name="Toyoda A."/>
            <person name="Fujiyama A."/>
            <person name="Neme R."/>
            <person name="Noguchi H."/>
            <person name="Minakuchi Y."/>
            <person name="Suzuki M."/>
            <person name="Kawai-Toyooka H."/>
            <person name="Smith D.R."/>
            <person name="Sparks H."/>
            <person name="Anderson J."/>
            <person name="Bakaric R."/>
            <person name="Luria V."/>
            <person name="Karger A."/>
            <person name="Kirschner M.W."/>
            <person name="Durand P.M."/>
            <person name="Michod R.E."/>
            <person name="Nozaki H."/>
            <person name="Olson B.J."/>
        </authorList>
    </citation>
    <scope>NUCLEOTIDE SEQUENCE [LARGE SCALE GENOMIC DNA]</scope>
    <source>
        <strain evidence="4">NIES-2863</strain>
    </source>
</reference>
<dbReference type="AlphaFoldDB" id="A0A150GJS9"/>
<proteinExistence type="predicted"/>
<comment type="caution">
    <text evidence="3">The sequence shown here is derived from an EMBL/GenBank/DDBJ whole genome shotgun (WGS) entry which is preliminary data.</text>
</comment>
<dbReference type="InterPro" id="IPR011009">
    <property type="entry name" value="Kinase-like_dom_sf"/>
</dbReference>
<feature type="compositionally biased region" description="Gly residues" evidence="1">
    <location>
        <begin position="59"/>
        <end position="75"/>
    </location>
</feature>
<dbReference type="EMBL" id="LSYV01000019">
    <property type="protein sequence ID" value="KXZ50066.1"/>
    <property type="molecule type" value="Genomic_DNA"/>
</dbReference>
<feature type="region of interest" description="Disordered" evidence="1">
    <location>
        <begin position="53"/>
        <end position="75"/>
    </location>
</feature>
<dbReference type="STRING" id="33097.A0A150GJS9"/>
<evidence type="ECO:0000256" key="1">
    <source>
        <dbReference type="SAM" id="MobiDB-lite"/>
    </source>
</evidence>